<protein>
    <recommendedName>
        <fullName evidence="1">Amidohydrolase 3 domain-containing protein</fullName>
    </recommendedName>
</protein>
<evidence type="ECO:0000259" key="1">
    <source>
        <dbReference type="Pfam" id="PF07969"/>
    </source>
</evidence>
<comment type="caution">
    <text evidence="2">The sequence shown here is derived from an EMBL/GenBank/DDBJ whole genome shotgun (WGS) entry which is preliminary data.</text>
</comment>
<dbReference type="GO" id="GO:0016810">
    <property type="term" value="F:hydrolase activity, acting on carbon-nitrogen (but not peptide) bonds"/>
    <property type="evidence" value="ECO:0007669"/>
    <property type="project" value="InterPro"/>
</dbReference>
<dbReference type="InterPro" id="IPR032466">
    <property type="entry name" value="Metal_Hydrolase"/>
</dbReference>
<dbReference type="SUPFAM" id="SSF51338">
    <property type="entry name" value="Composite domain of metallo-dependent hydrolases"/>
    <property type="match status" value="1"/>
</dbReference>
<reference evidence="2 3" key="1">
    <citation type="journal article" date="2020" name="BMC Genomics">
        <title>Correction to: Identification and distribution of gene clusters required for synthesis of sphingolipid metabolism inhibitors in diverse species of the filamentous fungus Fusarium.</title>
        <authorList>
            <person name="Kim H.S."/>
            <person name="Lohmar J.M."/>
            <person name="Busman M."/>
            <person name="Brown D.W."/>
            <person name="Naumann T.A."/>
            <person name="Divon H.H."/>
            <person name="Lysoe E."/>
            <person name="Uhlig S."/>
            <person name="Proctor R.H."/>
        </authorList>
    </citation>
    <scope>NUCLEOTIDE SEQUENCE [LARGE SCALE GENOMIC DNA]</scope>
    <source>
        <strain evidence="2 3">NRRL 25214</strain>
    </source>
</reference>
<dbReference type="SUPFAM" id="SSF51556">
    <property type="entry name" value="Metallo-dependent hydrolases"/>
    <property type="match status" value="1"/>
</dbReference>
<organism evidence="2 3">
    <name type="scientific">Fusarium anthophilum</name>
    <dbReference type="NCBI Taxonomy" id="48485"/>
    <lineage>
        <taxon>Eukaryota</taxon>
        <taxon>Fungi</taxon>
        <taxon>Dikarya</taxon>
        <taxon>Ascomycota</taxon>
        <taxon>Pezizomycotina</taxon>
        <taxon>Sordariomycetes</taxon>
        <taxon>Hypocreomycetidae</taxon>
        <taxon>Hypocreales</taxon>
        <taxon>Nectriaceae</taxon>
        <taxon>Fusarium</taxon>
        <taxon>Fusarium fujikuroi species complex</taxon>
    </lineage>
</organism>
<evidence type="ECO:0000313" key="2">
    <source>
        <dbReference type="EMBL" id="KAF5232684.1"/>
    </source>
</evidence>
<sequence length="574" mass="62988">MDAAQINKARGYIKCLPTQGAATKKTCSDHPEFTASSMTLFINGKILSRTVASLADEPTFAESMYIKDGIIQAVGTKDEVQAKVTGNDVVTQDLEGKTVLPGFVDGHMHLLLLGQSLRKIALEGCKNLEDILHELRTYAKANPDVPRIMAKGWMHSMTPDGVTAKILDEIDERPIYVDTKDMHSTWCNSAGLEEMKVADLEDPPGGIIERDENGKPSGVLSEASILSIVWPTLAQLASNEERIECMLAAFKAYHASGYTGIIEMAMDEYSWESLVELKRRHPDVAMRVTAYWIVKPADTVEERTRQVDRAIELAKQYSLETSPDLRIAGIKIICDGIIDACTAYLSEPYASIASPPPFWSREDLEPVVKQAADAGIQIALHAIGDAAIHMAVDMLEKYGKPGSRHRIEHLEVSSPEDAQRLGKLGLTASIQPVHADPAILRAWPRLIGARRDRAFAYREFADSGALLALGSDSPTAPWNPLHNVYVAATRRSAREPECEEVVNEHFKLGVCEAVVAGSQGAARSVFQDGRVGTLEVGKFADLVVADMEWDSRTLLKAEIRETWFAGKRVWSLGG</sequence>
<dbReference type="CDD" id="cd01300">
    <property type="entry name" value="YtcJ_like"/>
    <property type="match status" value="1"/>
</dbReference>
<dbReference type="Proteomes" id="UP000573603">
    <property type="component" value="Unassembled WGS sequence"/>
</dbReference>
<keyword evidence="3" id="KW-1185">Reference proteome</keyword>
<accession>A0A8H5DR15</accession>
<dbReference type="Gene3D" id="3.10.310.70">
    <property type="match status" value="1"/>
</dbReference>
<evidence type="ECO:0000313" key="3">
    <source>
        <dbReference type="Proteomes" id="UP000573603"/>
    </source>
</evidence>
<dbReference type="Gene3D" id="2.30.40.10">
    <property type="entry name" value="Urease, subunit C, domain 1"/>
    <property type="match status" value="1"/>
</dbReference>
<feature type="domain" description="Amidohydrolase 3" evidence="1">
    <location>
        <begin position="91"/>
        <end position="569"/>
    </location>
</feature>
<name>A0A8H5DR15_9HYPO</name>
<dbReference type="AlphaFoldDB" id="A0A8H5DR15"/>
<dbReference type="InterPro" id="IPR033932">
    <property type="entry name" value="YtcJ-like"/>
</dbReference>
<dbReference type="InterPro" id="IPR013108">
    <property type="entry name" value="Amidohydro_3"/>
</dbReference>
<dbReference type="PANTHER" id="PTHR22642:SF20">
    <property type="entry name" value="AMIDOHYDROLASE 3 DOMAIN-CONTAINING PROTEIN"/>
    <property type="match status" value="1"/>
</dbReference>
<dbReference type="PANTHER" id="PTHR22642">
    <property type="entry name" value="IMIDAZOLONEPROPIONASE"/>
    <property type="match status" value="1"/>
</dbReference>
<proteinExistence type="predicted"/>
<dbReference type="InterPro" id="IPR011059">
    <property type="entry name" value="Metal-dep_hydrolase_composite"/>
</dbReference>
<gene>
    <name evidence="2" type="ORF">FANTH_12890</name>
</gene>
<dbReference type="EMBL" id="JABEVY010000441">
    <property type="protein sequence ID" value="KAF5232684.1"/>
    <property type="molecule type" value="Genomic_DNA"/>
</dbReference>
<dbReference type="Gene3D" id="3.20.20.140">
    <property type="entry name" value="Metal-dependent hydrolases"/>
    <property type="match status" value="1"/>
</dbReference>
<dbReference type="Pfam" id="PF07969">
    <property type="entry name" value="Amidohydro_3"/>
    <property type="match status" value="1"/>
</dbReference>